<sequence length="116" mass="12928">MPLNQIERSPVVNANSDHVHQQVRSTQQPNVAISQYIAINRDAEGETLAFFFVLEFESITAPFTDRRQPHFAWLLLDAITEPKPNENRNSAGKQESVTPAKGQADKTNHDGDQCAA</sequence>
<dbReference type="EMBL" id="CWQJ01000003">
    <property type="protein sequence ID" value="CSB69213.1"/>
    <property type="molecule type" value="Genomic_DNA"/>
</dbReference>
<evidence type="ECO:0000256" key="1">
    <source>
        <dbReference type="SAM" id="MobiDB-lite"/>
    </source>
</evidence>
<reference evidence="2 3" key="1">
    <citation type="submission" date="2015-07" db="EMBL/GenBank/DDBJ databases">
        <authorList>
            <consortium name="Pathogen Informatics"/>
        </authorList>
    </citation>
    <scope>NUCLEOTIDE SEQUENCE [LARGE SCALE GENOMIC DNA]</scope>
    <source>
        <strain evidence="2 3">A325</strain>
    </source>
</reference>
<proteinExistence type="predicted"/>
<feature type="region of interest" description="Disordered" evidence="1">
    <location>
        <begin position="82"/>
        <end position="116"/>
    </location>
</feature>
<protein>
    <submittedName>
        <fullName evidence="2">Uncharacterized protein</fullName>
    </submittedName>
</protein>
<organism evidence="2 3">
    <name type="scientific">Vibrio cholerae</name>
    <dbReference type="NCBI Taxonomy" id="666"/>
    <lineage>
        <taxon>Bacteria</taxon>
        <taxon>Pseudomonadati</taxon>
        <taxon>Pseudomonadota</taxon>
        <taxon>Gammaproteobacteria</taxon>
        <taxon>Vibrionales</taxon>
        <taxon>Vibrionaceae</taxon>
        <taxon>Vibrio</taxon>
    </lineage>
</organism>
<feature type="compositionally biased region" description="Basic and acidic residues" evidence="1">
    <location>
        <begin position="103"/>
        <end position="116"/>
    </location>
</feature>
<gene>
    <name evidence="2" type="ORF">ERS013201_00690</name>
</gene>
<evidence type="ECO:0000313" key="2">
    <source>
        <dbReference type="EMBL" id="CSB69213.1"/>
    </source>
</evidence>
<accession>A0A655VHQ0</accession>
<dbReference type="AlphaFoldDB" id="A0A655VHQ0"/>
<feature type="compositionally biased region" description="Polar residues" evidence="1">
    <location>
        <begin position="87"/>
        <end position="97"/>
    </location>
</feature>
<name>A0A655VHQ0_VIBCL</name>
<evidence type="ECO:0000313" key="3">
    <source>
        <dbReference type="Proteomes" id="UP000046067"/>
    </source>
</evidence>
<dbReference type="Proteomes" id="UP000046067">
    <property type="component" value="Unassembled WGS sequence"/>
</dbReference>